<evidence type="ECO:0000256" key="3">
    <source>
        <dbReference type="ARBA" id="ARBA00022475"/>
    </source>
</evidence>
<feature type="transmembrane region" description="Helical" evidence="9">
    <location>
        <begin position="93"/>
        <end position="114"/>
    </location>
</feature>
<evidence type="ECO:0000256" key="6">
    <source>
        <dbReference type="ARBA" id="ARBA00022989"/>
    </source>
</evidence>
<reference evidence="11 12" key="1">
    <citation type="journal article" date="2011" name="J. Bacteriol.">
        <title>Genome sequence of Chthoniobacter flavus Ellin428, an aerobic heterotrophic soil bacterium.</title>
        <authorList>
            <person name="Kant R."/>
            <person name="van Passel M.W."/>
            <person name="Palva A."/>
            <person name="Lucas S."/>
            <person name="Lapidus A."/>
            <person name="Glavina Del Rio T."/>
            <person name="Dalin E."/>
            <person name="Tice H."/>
            <person name="Bruce D."/>
            <person name="Goodwin L."/>
            <person name="Pitluck S."/>
            <person name="Larimer F.W."/>
            <person name="Land M.L."/>
            <person name="Hauser L."/>
            <person name="Sangwan P."/>
            <person name="de Vos W.M."/>
            <person name="Janssen P.H."/>
            <person name="Smidt H."/>
        </authorList>
    </citation>
    <scope>NUCLEOTIDE SEQUENCE [LARGE SCALE GENOMIC DNA]</scope>
    <source>
        <strain evidence="11 12">Ellin428</strain>
    </source>
</reference>
<feature type="domain" description="CN hydrolase" evidence="10">
    <location>
        <begin position="254"/>
        <end position="498"/>
    </location>
</feature>
<comment type="pathway">
    <text evidence="9">Protein modification; lipoprotein biosynthesis (N-acyl transfer).</text>
</comment>
<accession>B4CYZ3</accession>
<dbReference type="GO" id="GO:0005886">
    <property type="term" value="C:plasma membrane"/>
    <property type="evidence" value="ECO:0007669"/>
    <property type="project" value="UniProtKB-SubCell"/>
</dbReference>
<evidence type="ECO:0000256" key="1">
    <source>
        <dbReference type="ARBA" id="ARBA00004651"/>
    </source>
</evidence>
<dbReference type="SUPFAM" id="SSF56317">
    <property type="entry name" value="Carbon-nitrogen hydrolase"/>
    <property type="match status" value="1"/>
</dbReference>
<dbReference type="HAMAP" id="MF_01148">
    <property type="entry name" value="Lnt"/>
    <property type="match status" value="1"/>
</dbReference>
<feature type="transmembrane region" description="Helical" evidence="9">
    <location>
        <begin position="217"/>
        <end position="235"/>
    </location>
</feature>
<comment type="caution">
    <text evidence="11">The sequence shown here is derived from an EMBL/GenBank/DDBJ whole genome shotgun (WGS) entry which is preliminary data.</text>
</comment>
<keyword evidence="8 9" id="KW-0012">Acyltransferase</keyword>
<keyword evidence="12" id="KW-1185">Reference proteome</keyword>
<keyword evidence="5 9" id="KW-0812">Transmembrane</keyword>
<comment type="subcellular location">
    <subcellularLocation>
        <location evidence="1 9">Cell membrane</location>
        <topology evidence="1 9">Multi-pass membrane protein</topology>
    </subcellularLocation>
</comment>
<evidence type="ECO:0000313" key="11">
    <source>
        <dbReference type="EMBL" id="EDY20684.1"/>
    </source>
</evidence>
<dbReference type="Pfam" id="PF00795">
    <property type="entry name" value="CN_hydrolase"/>
    <property type="match status" value="1"/>
</dbReference>
<dbReference type="GO" id="GO:0042158">
    <property type="term" value="P:lipoprotein biosynthetic process"/>
    <property type="evidence" value="ECO:0007669"/>
    <property type="project" value="UniProtKB-UniRule"/>
</dbReference>
<dbReference type="FunCoup" id="B4CYZ3">
    <property type="interactions" value="293"/>
</dbReference>
<dbReference type="NCBIfam" id="TIGR00546">
    <property type="entry name" value="lnt"/>
    <property type="match status" value="1"/>
</dbReference>
<feature type="transmembrane region" description="Helical" evidence="9">
    <location>
        <begin position="16"/>
        <end position="33"/>
    </location>
</feature>
<dbReference type="eggNOG" id="COG0815">
    <property type="taxonomic scope" value="Bacteria"/>
</dbReference>
<dbReference type="GO" id="GO:0016410">
    <property type="term" value="F:N-acyltransferase activity"/>
    <property type="evidence" value="ECO:0007669"/>
    <property type="project" value="UniProtKB-UniRule"/>
</dbReference>
<comment type="function">
    <text evidence="9">Catalyzes the phospholipid dependent N-acylation of the N-terminal cysteine of apolipoprotein, the last step in lipoprotein maturation.</text>
</comment>
<evidence type="ECO:0000259" key="10">
    <source>
        <dbReference type="PROSITE" id="PS50263"/>
    </source>
</evidence>
<comment type="similarity">
    <text evidence="2 9">Belongs to the CN hydrolase family. Apolipoprotein N-acyltransferase subfamily.</text>
</comment>
<dbReference type="EMBL" id="ABVL01000004">
    <property type="protein sequence ID" value="EDY20684.1"/>
    <property type="molecule type" value="Genomic_DNA"/>
</dbReference>
<dbReference type="UniPathway" id="UPA00666"/>
<evidence type="ECO:0000256" key="4">
    <source>
        <dbReference type="ARBA" id="ARBA00022679"/>
    </source>
</evidence>
<dbReference type="EC" id="2.3.1.269" evidence="9"/>
<dbReference type="InterPro" id="IPR045378">
    <property type="entry name" value="LNT_N"/>
</dbReference>
<evidence type="ECO:0000256" key="8">
    <source>
        <dbReference type="ARBA" id="ARBA00023315"/>
    </source>
</evidence>
<evidence type="ECO:0000256" key="9">
    <source>
        <dbReference type="HAMAP-Rule" id="MF_01148"/>
    </source>
</evidence>
<keyword evidence="4 9" id="KW-0808">Transferase</keyword>
<dbReference type="InterPro" id="IPR003010">
    <property type="entry name" value="C-N_Hydrolase"/>
</dbReference>
<comment type="catalytic activity">
    <reaction evidence="9">
        <text>N-terminal S-1,2-diacyl-sn-glyceryl-L-cysteinyl-[lipoprotein] + a glycerophospholipid = N-acyl-S-1,2-diacyl-sn-glyceryl-L-cysteinyl-[lipoprotein] + a 2-acyl-sn-glycero-3-phospholipid + H(+)</text>
        <dbReference type="Rhea" id="RHEA:48228"/>
        <dbReference type="Rhea" id="RHEA-COMP:14681"/>
        <dbReference type="Rhea" id="RHEA-COMP:14684"/>
        <dbReference type="ChEBI" id="CHEBI:15378"/>
        <dbReference type="ChEBI" id="CHEBI:136912"/>
        <dbReference type="ChEBI" id="CHEBI:140656"/>
        <dbReference type="ChEBI" id="CHEBI:140657"/>
        <dbReference type="ChEBI" id="CHEBI:140660"/>
        <dbReference type="EC" id="2.3.1.269"/>
    </reaction>
</comment>
<feature type="transmembrane region" description="Helical" evidence="9">
    <location>
        <begin position="64"/>
        <end position="81"/>
    </location>
</feature>
<feature type="transmembrane region" description="Helical" evidence="9">
    <location>
        <begin position="186"/>
        <end position="205"/>
    </location>
</feature>
<evidence type="ECO:0000256" key="5">
    <source>
        <dbReference type="ARBA" id="ARBA00022692"/>
    </source>
</evidence>
<keyword evidence="7 9" id="KW-0472">Membrane</keyword>
<evidence type="ECO:0000256" key="2">
    <source>
        <dbReference type="ARBA" id="ARBA00010065"/>
    </source>
</evidence>
<dbReference type="Proteomes" id="UP000005824">
    <property type="component" value="Unassembled WGS sequence"/>
</dbReference>
<dbReference type="PROSITE" id="PS50263">
    <property type="entry name" value="CN_HYDROLASE"/>
    <property type="match status" value="1"/>
</dbReference>
<dbReference type="PANTHER" id="PTHR38686">
    <property type="entry name" value="APOLIPOPROTEIN N-ACYLTRANSFERASE"/>
    <property type="match status" value="1"/>
</dbReference>
<dbReference type="CDD" id="cd07571">
    <property type="entry name" value="ALP_N-acyl_transferase"/>
    <property type="match status" value="1"/>
</dbReference>
<organism evidence="11 12">
    <name type="scientific">Chthoniobacter flavus Ellin428</name>
    <dbReference type="NCBI Taxonomy" id="497964"/>
    <lineage>
        <taxon>Bacteria</taxon>
        <taxon>Pseudomonadati</taxon>
        <taxon>Verrucomicrobiota</taxon>
        <taxon>Spartobacteria</taxon>
        <taxon>Chthoniobacterales</taxon>
        <taxon>Chthoniobacteraceae</taxon>
        <taxon>Chthoniobacter</taxon>
    </lineage>
</organism>
<dbReference type="InterPro" id="IPR036526">
    <property type="entry name" value="C-N_Hydrolase_sf"/>
</dbReference>
<sequence>MTSSDLPNPHPAFSRLWPWLAAVSSGVLLTLCFPPYDQGWMAWIALMPLIGAAFAPGSRWRRAVLGYVAGFIFFASVFWWLSSLADLYRNPWLLTLPLLLALYMGLYFGFWTWFLGEVLAALDPDRTFNRSLRNLALGALGASAWVAHEWMREWLFGGFGWNPLGVALHHDLAMIQIAEITGTPGLSWLVAFANLMGVIIVRRIVGELGPNFSRRIRWEFSLTMALIALVFAFGIRRLLHPEPAETVPLRVVAVQPNIPQTDKFDREADQRVMEQIGQLTELAVLGKPAPQLVVWPESAVPAGMFASEENFHFVMDIAQQGDFSLLLGSVDFDPTKQEDYNTALLLTGHGTGQQSYRKMHLVPFGEYLPLRPIFGHFLGALVPGDFTPGREYTLLHLPDPPTELGALVCFEDTLGELTRHFVQNGAQMLVNITNDGWFAKTAAADQHIANAMFRAVENRRPLIRCTNTGVTAEILPSGQVDAWLPPFQQGFVAREVQVPVHARLTFYTRHGNWLSIVAMGLTFAALAFAFVRRLRTAAAE</sequence>
<gene>
    <name evidence="9" type="primary">lnt</name>
    <name evidence="11" type="ORF">CfE428DRAFT_1881</name>
</gene>
<dbReference type="Gene3D" id="3.60.110.10">
    <property type="entry name" value="Carbon-nitrogen hydrolase"/>
    <property type="match status" value="1"/>
</dbReference>
<keyword evidence="6 9" id="KW-1133">Transmembrane helix</keyword>
<dbReference type="InterPro" id="IPR004563">
    <property type="entry name" value="Apolipo_AcylTrfase"/>
</dbReference>
<dbReference type="InParanoid" id="B4CYZ3"/>
<feature type="transmembrane region" description="Helical" evidence="9">
    <location>
        <begin position="40"/>
        <end position="58"/>
    </location>
</feature>
<dbReference type="AlphaFoldDB" id="B4CYZ3"/>
<evidence type="ECO:0000313" key="12">
    <source>
        <dbReference type="Proteomes" id="UP000005824"/>
    </source>
</evidence>
<keyword evidence="3 9" id="KW-1003">Cell membrane</keyword>
<proteinExistence type="inferred from homology"/>
<dbReference type="STRING" id="497964.CfE428DRAFT_1881"/>
<feature type="transmembrane region" description="Helical" evidence="9">
    <location>
        <begin position="513"/>
        <end position="531"/>
    </location>
</feature>
<keyword evidence="11" id="KW-0449">Lipoprotein</keyword>
<protein>
    <recommendedName>
        <fullName evidence="9">Apolipoprotein N-acyltransferase</fullName>
        <shortName evidence="9">ALP N-acyltransferase</shortName>
        <ecNumber evidence="9">2.3.1.269</ecNumber>
    </recommendedName>
</protein>
<name>B4CYZ3_9BACT</name>
<dbReference type="PANTHER" id="PTHR38686:SF1">
    <property type="entry name" value="APOLIPOPROTEIN N-ACYLTRANSFERASE"/>
    <property type="match status" value="1"/>
</dbReference>
<evidence type="ECO:0000256" key="7">
    <source>
        <dbReference type="ARBA" id="ARBA00023136"/>
    </source>
</evidence>
<dbReference type="Pfam" id="PF20154">
    <property type="entry name" value="LNT_N"/>
    <property type="match status" value="1"/>
</dbReference>
<dbReference type="RefSeq" id="WP_006979206.1">
    <property type="nucleotide sequence ID" value="NZ_ABVL01000004.1"/>
</dbReference>